<sequence>MLPKIKKSQEVDEATRAENASKDKESPENFIANAPPTKGTQTKATQVVSPMEEATTSSLVKPPLEQASRSSKYDTHVVTLSQLIEESSPMAFPTEVLSEQE</sequence>
<proteinExistence type="predicted"/>
<dbReference type="AlphaFoldDB" id="A0A9D4USG4"/>
<organism evidence="2 3">
    <name type="scientific">Adiantum capillus-veneris</name>
    <name type="common">Maidenhair fern</name>
    <dbReference type="NCBI Taxonomy" id="13818"/>
    <lineage>
        <taxon>Eukaryota</taxon>
        <taxon>Viridiplantae</taxon>
        <taxon>Streptophyta</taxon>
        <taxon>Embryophyta</taxon>
        <taxon>Tracheophyta</taxon>
        <taxon>Polypodiopsida</taxon>
        <taxon>Polypodiidae</taxon>
        <taxon>Polypodiales</taxon>
        <taxon>Pteridineae</taxon>
        <taxon>Pteridaceae</taxon>
        <taxon>Vittarioideae</taxon>
        <taxon>Adiantum</taxon>
    </lineage>
</organism>
<feature type="compositionally biased region" description="Basic and acidic residues" evidence="1">
    <location>
        <begin position="7"/>
        <end position="27"/>
    </location>
</feature>
<accession>A0A9D4USG4</accession>
<dbReference type="Proteomes" id="UP000886520">
    <property type="component" value="Chromosome 12"/>
</dbReference>
<evidence type="ECO:0000313" key="3">
    <source>
        <dbReference type="Proteomes" id="UP000886520"/>
    </source>
</evidence>
<feature type="region of interest" description="Disordered" evidence="1">
    <location>
        <begin position="1"/>
        <end position="74"/>
    </location>
</feature>
<evidence type="ECO:0000313" key="2">
    <source>
        <dbReference type="EMBL" id="KAI5072687.1"/>
    </source>
</evidence>
<evidence type="ECO:0000256" key="1">
    <source>
        <dbReference type="SAM" id="MobiDB-lite"/>
    </source>
</evidence>
<protein>
    <submittedName>
        <fullName evidence="2">Uncharacterized protein</fullName>
    </submittedName>
</protein>
<feature type="compositionally biased region" description="Polar residues" evidence="1">
    <location>
        <begin position="38"/>
        <end position="59"/>
    </location>
</feature>
<comment type="caution">
    <text evidence="2">The sequence shown here is derived from an EMBL/GenBank/DDBJ whole genome shotgun (WGS) entry which is preliminary data.</text>
</comment>
<gene>
    <name evidence="2" type="ORF">GOP47_0012793</name>
</gene>
<name>A0A9D4USG4_ADICA</name>
<keyword evidence="3" id="KW-1185">Reference proteome</keyword>
<dbReference type="EMBL" id="JABFUD020000012">
    <property type="protein sequence ID" value="KAI5072687.1"/>
    <property type="molecule type" value="Genomic_DNA"/>
</dbReference>
<reference evidence="2" key="1">
    <citation type="submission" date="2021-01" db="EMBL/GenBank/DDBJ databases">
        <title>Adiantum capillus-veneris genome.</title>
        <authorList>
            <person name="Fang Y."/>
            <person name="Liao Q."/>
        </authorList>
    </citation>
    <scope>NUCLEOTIDE SEQUENCE</scope>
    <source>
        <strain evidence="2">H3</strain>
        <tissue evidence="2">Leaf</tissue>
    </source>
</reference>